<accession>A0ABQ5N6E4</accession>
<sequence>MKNPIIGLSGGLLIIEGETFLGRERAYVNNDYIESVVRAGGSPVVLPVILNEELIKRQVEAVDGVIITGGYDVNPLVYGEEPSQSQGFTYPEMDEYDLMLIKIACELKKPILGICRGLQILNVAFGGTLYQDLAQIEGCYIKHVQSSKGDFAGHSIEVKKDTLLYNIFGEAALVNSFHHQAIKKLAPGFTVSANSKDGVIEAIEKNEDNFIVGVQWHPEMMTGNNVKMLDIFKKLVEKAGK</sequence>
<dbReference type="GO" id="GO:0016787">
    <property type="term" value="F:hydrolase activity"/>
    <property type="evidence" value="ECO:0007669"/>
    <property type="project" value="UniProtKB-KW"/>
</dbReference>
<evidence type="ECO:0000313" key="2">
    <source>
        <dbReference type="Proteomes" id="UP001208567"/>
    </source>
</evidence>
<dbReference type="Gene3D" id="3.40.50.880">
    <property type="match status" value="1"/>
</dbReference>
<dbReference type="InterPro" id="IPR044668">
    <property type="entry name" value="PuuD-like"/>
</dbReference>
<dbReference type="Proteomes" id="UP001208567">
    <property type="component" value="Unassembled WGS sequence"/>
</dbReference>
<evidence type="ECO:0000313" key="1">
    <source>
        <dbReference type="EMBL" id="GLC30825.1"/>
    </source>
</evidence>
<dbReference type="PANTHER" id="PTHR43235:SF1">
    <property type="entry name" value="GLUTAMINE AMIDOTRANSFERASE PB2B2.05-RELATED"/>
    <property type="match status" value="1"/>
</dbReference>
<dbReference type="SUPFAM" id="SSF52317">
    <property type="entry name" value="Class I glutamine amidotransferase-like"/>
    <property type="match status" value="1"/>
</dbReference>
<dbReference type="RefSeq" id="WP_264850104.1">
    <property type="nucleotide sequence ID" value="NZ_BRXR01000001.1"/>
</dbReference>
<comment type="caution">
    <text evidence="1">The sequence shown here is derived from an EMBL/GenBank/DDBJ whole genome shotgun (WGS) entry which is preliminary data.</text>
</comment>
<gene>
    <name evidence="1" type="ORF">bsdE14_22350</name>
</gene>
<dbReference type="InterPro" id="IPR011697">
    <property type="entry name" value="Peptidase_C26"/>
</dbReference>
<keyword evidence="1" id="KW-0378">Hydrolase</keyword>
<dbReference type="Pfam" id="PF07722">
    <property type="entry name" value="Peptidase_C26"/>
    <property type="match status" value="1"/>
</dbReference>
<organism evidence="1 2">
    <name type="scientific">Clostridium omnivorum</name>
    <dbReference type="NCBI Taxonomy" id="1604902"/>
    <lineage>
        <taxon>Bacteria</taxon>
        <taxon>Bacillati</taxon>
        <taxon>Bacillota</taxon>
        <taxon>Clostridia</taxon>
        <taxon>Eubacteriales</taxon>
        <taxon>Clostridiaceae</taxon>
        <taxon>Clostridium</taxon>
    </lineage>
</organism>
<dbReference type="PROSITE" id="PS51273">
    <property type="entry name" value="GATASE_TYPE_1"/>
    <property type="match status" value="1"/>
</dbReference>
<dbReference type="EMBL" id="BRXR01000001">
    <property type="protein sequence ID" value="GLC30825.1"/>
    <property type="molecule type" value="Genomic_DNA"/>
</dbReference>
<dbReference type="GO" id="GO:0016740">
    <property type="term" value="F:transferase activity"/>
    <property type="evidence" value="ECO:0007669"/>
    <property type="project" value="UniProtKB-KW"/>
</dbReference>
<dbReference type="InterPro" id="IPR029062">
    <property type="entry name" value="Class_I_gatase-like"/>
</dbReference>
<keyword evidence="2" id="KW-1185">Reference proteome</keyword>
<dbReference type="CDD" id="cd01745">
    <property type="entry name" value="GATase1_2"/>
    <property type="match status" value="1"/>
</dbReference>
<reference evidence="1 2" key="1">
    <citation type="journal article" date="2024" name="Int. J. Syst. Evol. Microbiol.">
        <title>Clostridium omnivorum sp. nov., isolated from anoxic soil under the treatment of reductive soil disinfestation.</title>
        <authorList>
            <person name="Ueki A."/>
            <person name="Tonouchi A."/>
            <person name="Kaku N."/>
            <person name="Honma S."/>
            <person name="Ueki K."/>
        </authorList>
    </citation>
    <scope>NUCLEOTIDE SEQUENCE [LARGE SCALE GENOMIC DNA]</scope>
    <source>
        <strain evidence="1 2">E14</strain>
    </source>
</reference>
<name>A0ABQ5N6E4_9CLOT</name>
<proteinExistence type="predicted"/>
<dbReference type="PANTHER" id="PTHR43235">
    <property type="entry name" value="GLUTAMINE AMIDOTRANSFERASE PB2B2.05-RELATED"/>
    <property type="match status" value="1"/>
</dbReference>
<protein>
    <submittedName>
        <fullName evidence="1">Gamma-glutamyl-gamma-aminobutyrate hydrolase</fullName>
    </submittedName>
</protein>
<keyword evidence="1" id="KW-0808">Transferase</keyword>